<dbReference type="PANTHER" id="PTHR43034:SF2">
    <property type="entry name" value="ION-TRANSLOCATING OXIDOREDUCTASE COMPLEX SUBUNIT C"/>
    <property type="match status" value="1"/>
</dbReference>
<sequence length="444" mass="47578">MNEVSVNTFKGGKHIHDFKELTNSKPINFGFVPKIVTIPLSQHSGAPATCLVSKNDLVKVGQKIGEASAFISANVHSSVSGKVKSIDEIMTATGVVCQGVTIENDGLDELGYEEKNLTIDEVSATDIIDAIKEAGIVGLGGAGFPTHVKLTAREGQITDYIIINCAECEPYLTSDQLMMELYPEKVVMGLLLAMKAMGAKKGILGIEDNKPLAIDKLKEASKSYPEVTVSVVKTKYPQGDQKRLIQATTGVVVPSGASTSAVGIRVVNANTAIAINDAVLHGKPLYEKLVTMTGHALKEPQNVMVRVGSKVSDIVEFIGGYSSEPGKIISGGPMMGETQYTPNVTTGKAMGGLLFMTQEESAPKAVSPCIRCGRCVDICPVYLQPLYLQLYTLKNRVGEAEKLHLMDCIECGSCSYICPSNRPLVETIRLGKAEVRKQGKGKRE</sequence>
<dbReference type="HAMAP" id="MF_00461">
    <property type="entry name" value="RsxC_RnfC"/>
    <property type="match status" value="1"/>
</dbReference>
<comment type="function">
    <text evidence="8">Part of a membrane-bound complex that couples electron transfer with translocation of ions across the membrane.</text>
</comment>
<keyword evidence="8" id="KW-1003">Cell membrane</keyword>
<comment type="cofactor">
    <cofactor evidence="8">
        <name>[4Fe-4S] cluster</name>
        <dbReference type="ChEBI" id="CHEBI:49883"/>
    </cofactor>
    <text evidence="8">Binds 2 [4Fe-4S] clusters per subunit.</text>
</comment>
<evidence type="ECO:0000259" key="9">
    <source>
        <dbReference type="PROSITE" id="PS51379"/>
    </source>
</evidence>
<dbReference type="HOGENOM" id="CLU_010808_6_0_9"/>
<feature type="binding site" evidence="8">
    <location>
        <position position="411"/>
    </location>
    <ligand>
        <name>[4Fe-4S] cluster</name>
        <dbReference type="ChEBI" id="CHEBI:49883"/>
        <label>2</label>
    </ligand>
</feature>
<dbReference type="PANTHER" id="PTHR43034">
    <property type="entry name" value="ION-TRANSLOCATING OXIDOREDUCTASE COMPLEX SUBUNIT C"/>
    <property type="match status" value="1"/>
</dbReference>
<dbReference type="InterPro" id="IPR037225">
    <property type="entry name" value="Nuo51_FMN-bd_sf"/>
</dbReference>
<feature type="binding site" evidence="8">
    <location>
        <position position="414"/>
    </location>
    <ligand>
        <name>[4Fe-4S] cluster</name>
        <dbReference type="ChEBI" id="CHEBI:49883"/>
        <label>2</label>
    </ligand>
</feature>
<evidence type="ECO:0000256" key="2">
    <source>
        <dbReference type="ARBA" id="ARBA00022485"/>
    </source>
</evidence>
<protein>
    <recommendedName>
        <fullName evidence="8">Ion-translocating oxidoreductase complex subunit C</fullName>
        <ecNumber evidence="8">7.-.-.-</ecNumber>
    </recommendedName>
    <alternativeName>
        <fullName evidence="8">Rnf electron transport complex subunit C</fullName>
    </alternativeName>
</protein>
<dbReference type="GO" id="GO:0046872">
    <property type="term" value="F:metal ion binding"/>
    <property type="evidence" value="ECO:0007669"/>
    <property type="project" value="UniProtKB-KW"/>
</dbReference>
<dbReference type="Gene3D" id="3.40.50.11540">
    <property type="entry name" value="NADH-ubiquinone oxidoreductase 51kDa subunit"/>
    <property type="match status" value="1"/>
</dbReference>
<dbReference type="NCBIfam" id="NF003454">
    <property type="entry name" value="PRK05035.1"/>
    <property type="match status" value="1"/>
</dbReference>
<keyword evidence="6 8" id="KW-0408">Iron</keyword>
<dbReference type="InterPro" id="IPR010208">
    <property type="entry name" value="Ion_transpt_RnfC/RsxC"/>
</dbReference>
<keyword evidence="1 8" id="KW-0813">Transport</keyword>
<organism evidence="10 11">
    <name type="scientific">Parvimonas micra ATCC 33270</name>
    <dbReference type="NCBI Taxonomy" id="411465"/>
    <lineage>
        <taxon>Bacteria</taxon>
        <taxon>Bacillati</taxon>
        <taxon>Bacillota</taxon>
        <taxon>Tissierellia</taxon>
        <taxon>Tissierellales</taxon>
        <taxon>Peptoniphilaceae</taxon>
        <taxon>Parvimonas</taxon>
    </lineage>
</organism>
<keyword evidence="8" id="KW-1278">Translocase</keyword>
<dbReference type="Gene3D" id="3.30.70.20">
    <property type="match status" value="1"/>
</dbReference>
<feature type="binding site" evidence="8">
    <location>
        <position position="372"/>
    </location>
    <ligand>
        <name>[4Fe-4S] cluster</name>
        <dbReference type="ChEBI" id="CHEBI:49883"/>
        <label>1</label>
    </ligand>
</feature>
<evidence type="ECO:0000313" key="10">
    <source>
        <dbReference type="EMBL" id="EDP24344.1"/>
    </source>
</evidence>
<dbReference type="InterPro" id="IPR019554">
    <property type="entry name" value="Soluble_ligand-bd"/>
</dbReference>
<comment type="subcellular location">
    <subcellularLocation>
        <location evidence="8">Cell membrane</location>
        <topology evidence="8">Peripheral membrane protein</topology>
    </subcellularLocation>
</comment>
<keyword evidence="2 8" id="KW-0004">4Fe-4S</keyword>
<keyword evidence="5 8" id="KW-0249">Electron transport</keyword>
<accession>A8SLB1</accession>
<evidence type="ECO:0000313" key="11">
    <source>
        <dbReference type="Proteomes" id="UP000003162"/>
    </source>
</evidence>
<dbReference type="InterPro" id="IPR011538">
    <property type="entry name" value="Nuo51_FMN-bd"/>
</dbReference>
<dbReference type="NCBIfam" id="TIGR01945">
    <property type="entry name" value="rnfC"/>
    <property type="match status" value="1"/>
</dbReference>
<comment type="caution">
    <text evidence="10">The sequence shown here is derived from an EMBL/GenBank/DDBJ whole genome shotgun (WGS) entry which is preliminary data.</text>
</comment>
<dbReference type="InterPro" id="IPR026902">
    <property type="entry name" value="RnfC_N"/>
</dbReference>
<gene>
    <name evidence="8 10" type="primary">rnfC</name>
    <name evidence="10" type="ORF">PEPMIC_00927</name>
</gene>
<feature type="binding site" evidence="8">
    <location>
        <position position="408"/>
    </location>
    <ligand>
        <name>[4Fe-4S] cluster</name>
        <dbReference type="ChEBI" id="CHEBI:49883"/>
        <label>2</label>
    </ligand>
</feature>
<dbReference type="InterPro" id="IPR017896">
    <property type="entry name" value="4Fe4S_Fe-S-bd"/>
</dbReference>
<dbReference type="SUPFAM" id="SSF142019">
    <property type="entry name" value="Nqo1 FMN-binding domain-like"/>
    <property type="match status" value="1"/>
</dbReference>
<dbReference type="GO" id="GO:0005886">
    <property type="term" value="C:plasma membrane"/>
    <property type="evidence" value="ECO:0007669"/>
    <property type="project" value="UniProtKB-SubCell"/>
</dbReference>
<dbReference type="InterPro" id="IPR017900">
    <property type="entry name" value="4Fe4S_Fe_S_CS"/>
</dbReference>
<dbReference type="PROSITE" id="PS51379">
    <property type="entry name" value="4FE4S_FER_2"/>
    <property type="match status" value="2"/>
</dbReference>
<dbReference type="Pfam" id="PF13375">
    <property type="entry name" value="RnfC_N"/>
    <property type="match status" value="1"/>
</dbReference>
<dbReference type="GO" id="GO:0022900">
    <property type="term" value="P:electron transport chain"/>
    <property type="evidence" value="ECO:0007669"/>
    <property type="project" value="UniProtKB-UniRule"/>
</dbReference>
<dbReference type="EMBL" id="ABEE02000016">
    <property type="protein sequence ID" value="EDP24344.1"/>
    <property type="molecule type" value="Genomic_DNA"/>
</dbReference>
<dbReference type="eggNOG" id="COG4656">
    <property type="taxonomic scope" value="Bacteria"/>
</dbReference>
<dbReference type="AlphaFoldDB" id="A8SLB1"/>
<dbReference type="Proteomes" id="UP000003162">
    <property type="component" value="Unassembled WGS sequence"/>
</dbReference>
<dbReference type="Pfam" id="PF12838">
    <property type="entry name" value="Fer4_7"/>
    <property type="match status" value="1"/>
</dbReference>
<reference evidence="10 11" key="2">
    <citation type="submission" date="2007-09" db="EMBL/GenBank/DDBJ databases">
        <authorList>
            <person name="Fulton L."/>
            <person name="Clifton S."/>
            <person name="Fulton B."/>
            <person name="Xu J."/>
            <person name="Minx P."/>
            <person name="Pepin K.H."/>
            <person name="Johnson M."/>
            <person name="Thiruvilangam P."/>
            <person name="Bhonagiri V."/>
            <person name="Nash W.E."/>
            <person name="Mardis E.R."/>
            <person name="Wilson R.K."/>
        </authorList>
    </citation>
    <scope>NUCLEOTIDE SEQUENCE [LARGE SCALE GENOMIC DNA]</scope>
    <source>
        <strain evidence="10 11">ATCC 33270</strain>
    </source>
</reference>
<evidence type="ECO:0000256" key="1">
    <source>
        <dbReference type="ARBA" id="ARBA00022448"/>
    </source>
</evidence>
<dbReference type="Pfam" id="PF01512">
    <property type="entry name" value="Complex1_51K"/>
    <property type="match status" value="1"/>
</dbReference>
<name>A8SLB1_9FIRM</name>
<keyword evidence="7 8" id="KW-0411">Iron-sulfur</keyword>
<dbReference type="GO" id="GO:0009055">
    <property type="term" value="F:electron transfer activity"/>
    <property type="evidence" value="ECO:0007669"/>
    <property type="project" value="InterPro"/>
</dbReference>
<comment type="similarity">
    <text evidence="8">Belongs to the 4Fe4S bacterial-type ferredoxin family. RnfC subfamily.</text>
</comment>
<feature type="domain" description="4Fe-4S ferredoxin-type" evidence="9">
    <location>
        <begin position="361"/>
        <end position="391"/>
    </location>
</feature>
<evidence type="ECO:0000256" key="5">
    <source>
        <dbReference type="ARBA" id="ARBA00022982"/>
    </source>
</evidence>
<feature type="binding site" evidence="8">
    <location>
        <position position="375"/>
    </location>
    <ligand>
        <name>[4Fe-4S] cluster</name>
        <dbReference type="ChEBI" id="CHEBI:49883"/>
        <label>1</label>
    </ligand>
</feature>
<dbReference type="PROSITE" id="PS00198">
    <property type="entry name" value="4FE4S_FER_1"/>
    <property type="match status" value="1"/>
</dbReference>
<keyword evidence="4 8" id="KW-0677">Repeat</keyword>
<reference evidence="10 11" key="1">
    <citation type="submission" date="2007-09" db="EMBL/GenBank/DDBJ databases">
        <title>Draft genome sequence of Peptostreptococcus micros (ATCC 33270).</title>
        <authorList>
            <person name="Sudarsanam P."/>
            <person name="Ley R."/>
            <person name="Guruge J."/>
            <person name="Turnbaugh P.J."/>
            <person name="Mahowald M."/>
            <person name="Liep D."/>
            <person name="Gordon J."/>
        </authorList>
    </citation>
    <scope>NUCLEOTIDE SEQUENCE [LARGE SCALE GENOMIC DNA]</scope>
    <source>
        <strain evidence="10 11">ATCC 33270</strain>
    </source>
</reference>
<evidence type="ECO:0000256" key="6">
    <source>
        <dbReference type="ARBA" id="ARBA00023004"/>
    </source>
</evidence>
<evidence type="ECO:0000256" key="7">
    <source>
        <dbReference type="ARBA" id="ARBA00023014"/>
    </source>
</evidence>
<feature type="binding site" evidence="8">
    <location>
        <position position="418"/>
    </location>
    <ligand>
        <name>[4Fe-4S] cluster</name>
        <dbReference type="ChEBI" id="CHEBI:49883"/>
        <label>1</label>
    </ligand>
</feature>
<keyword evidence="8" id="KW-0472">Membrane</keyword>
<dbReference type="EC" id="7.-.-.-" evidence="8"/>
<keyword evidence="3 8" id="KW-0479">Metal-binding</keyword>
<proteinExistence type="inferred from homology"/>
<dbReference type="SUPFAM" id="SSF46548">
    <property type="entry name" value="alpha-helical ferredoxin"/>
    <property type="match status" value="1"/>
</dbReference>
<comment type="subunit">
    <text evidence="8">The complex is composed of six subunits: RnfA, RnfB, RnfC, RnfD, RnfE and RnfG.</text>
</comment>
<evidence type="ECO:0000256" key="3">
    <source>
        <dbReference type="ARBA" id="ARBA00022723"/>
    </source>
</evidence>
<feature type="domain" description="4Fe-4S ferredoxin-type" evidence="9">
    <location>
        <begin position="399"/>
        <end position="428"/>
    </location>
</feature>
<dbReference type="GO" id="GO:0051539">
    <property type="term" value="F:4 iron, 4 sulfur cluster binding"/>
    <property type="evidence" value="ECO:0007669"/>
    <property type="project" value="UniProtKB-KW"/>
</dbReference>
<dbReference type="Pfam" id="PF10531">
    <property type="entry name" value="SLBB"/>
    <property type="match status" value="1"/>
</dbReference>
<evidence type="ECO:0000256" key="8">
    <source>
        <dbReference type="HAMAP-Rule" id="MF_00461"/>
    </source>
</evidence>
<feature type="binding site" evidence="8">
    <location>
        <position position="369"/>
    </location>
    <ligand>
        <name>[4Fe-4S] cluster</name>
        <dbReference type="ChEBI" id="CHEBI:49883"/>
        <label>1</label>
    </ligand>
</feature>
<evidence type="ECO:0000256" key="4">
    <source>
        <dbReference type="ARBA" id="ARBA00022737"/>
    </source>
</evidence>
<feature type="binding site" evidence="8">
    <location>
        <position position="379"/>
    </location>
    <ligand>
        <name>[4Fe-4S] cluster</name>
        <dbReference type="ChEBI" id="CHEBI:49883"/>
        <label>2</label>
    </ligand>
</feature>